<organism evidence="2 3">
    <name type="scientific">Treponema maltophilum ATCC 51939</name>
    <dbReference type="NCBI Taxonomy" id="1125699"/>
    <lineage>
        <taxon>Bacteria</taxon>
        <taxon>Pseudomonadati</taxon>
        <taxon>Spirochaetota</taxon>
        <taxon>Spirochaetia</taxon>
        <taxon>Spirochaetales</taxon>
        <taxon>Treponemataceae</taxon>
        <taxon>Treponema</taxon>
    </lineage>
</organism>
<reference evidence="2 3" key="1">
    <citation type="submission" date="2013-04" db="EMBL/GenBank/DDBJ databases">
        <title>The Genome Sequence of Treponema maltophilum ATCC 51939.</title>
        <authorList>
            <consortium name="The Broad Institute Genomics Platform"/>
            <person name="Earl A."/>
            <person name="Ward D."/>
            <person name="Feldgarden M."/>
            <person name="Gevers D."/>
            <person name="Leonetti C."/>
            <person name="Blanton J.M."/>
            <person name="Dewhirst F.E."/>
            <person name="Izard J."/>
            <person name="Walker B."/>
            <person name="Young S."/>
            <person name="Zeng Q."/>
            <person name="Gargeya S."/>
            <person name="Fitzgerald M."/>
            <person name="Haas B."/>
            <person name="Abouelleil A."/>
            <person name="Allen A.W."/>
            <person name="Alvarado L."/>
            <person name="Arachchi H.M."/>
            <person name="Berlin A.M."/>
            <person name="Chapman S.B."/>
            <person name="Gainer-Dewar J."/>
            <person name="Goldberg J."/>
            <person name="Griggs A."/>
            <person name="Gujja S."/>
            <person name="Hansen M."/>
            <person name="Howarth C."/>
            <person name="Imamovic A."/>
            <person name="Ireland A."/>
            <person name="Larimer J."/>
            <person name="McCowan C."/>
            <person name="Murphy C."/>
            <person name="Pearson M."/>
            <person name="Poon T.W."/>
            <person name="Priest M."/>
            <person name="Roberts A."/>
            <person name="Saif S."/>
            <person name="Shea T."/>
            <person name="Sisk P."/>
            <person name="Sykes S."/>
            <person name="Wortman J."/>
            <person name="Nusbaum C."/>
            <person name="Birren B."/>
        </authorList>
    </citation>
    <scope>NUCLEOTIDE SEQUENCE [LARGE SCALE GENOMIC DNA]</scope>
    <source>
        <strain evidence="2 3">ATCC 51939</strain>
    </source>
</reference>
<protein>
    <recommendedName>
        <fullName evidence="1">Predicted pPIWI-associating nuclease domain-containing protein</fullName>
    </recommendedName>
</protein>
<comment type="caution">
    <text evidence="2">The sequence shown here is derived from an EMBL/GenBank/DDBJ whole genome shotgun (WGS) entry which is preliminary data.</text>
</comment>
<feature type="domain" description="Predicted pPIWI-associating nuclease" evidence="1">
    <location>
        <begin position="172"/>
        <end position="300"/>
    </location>
</feature>
<dbReference type="HOGENOM" id="CLU_924195_0_0_12"/>
<evidence type="ECO:0000259" key="1">
    <source>
        <dbReference type="Pfam" id="PF18165"/>
    </source>
</evidence>
<sequence>MTYLNSLSKEIKLINQPFRDFLSQFNTFNEIIPPPMISQINELANIIKNITPEYTNSFLLSSSMLGLYSNLTIQIPDYLNTFSDLSHSLITTSQLLSSEITKMSLSYSQSKINKNIIVDYLIAPKVSGAAHYQSLKYLKYIEKEIDSDSEQEYLDLVDNNCSKAEEKIISINNSWSILLKGAEESLISKNPDKVRHTITSLRELITQILHTCAPDDDIRKIYINQKYYHDNKPTRRTRIDYILQKKYQNSDLLEIIDKDIDAIVELFNLYQKGTHQILPTLKDEELIFILKRTKLLVEQLL</sequence>
<gene>
    <name evidence="2" type="ORF">HMPREF9194_02300</name>
</gene>
<name>S3K350_TREMA</name>
<evidence type="ECO:0000313" key="2">
    <source>
        <dbReference type="EMBL" id="EPF31945.1"/>
    </source>
</evidence>
<accession>S3K350</accession>
<evidence type="ECO:0000313" key="3">
    <source>
        <dbReference type="Proteomes" id="UP000014541"/>
    </source>
</evidence>
<dbReference type="eggNOG" id="ENOG5033PPI">
    <property type="taxonomic scope" value="Bacteria"/>
</dbReference>
<dbReference type="AlphaFoldDB" id="S3K350"/>
<dbReference type="Pfam" id="PF18165">
    <property type="entry name" value="pP_pnuc_1"/>
    <property type="match status" value="1"/>
</dbReference>
<dbReference type="Proteomes" id="UP000014541">
    <property type="component" value="Unassembled WGS sequence"/>
</dbReference>
<dbReference type="InterPro" id="IPR040556">
    <property type="entry name" value="pP_pnuc_1"/>
</dbReference>
<dbReference type="EMBL" id="ATFF01000006">
    <property type="protein sequence ID" value="EPF31945.1"/>
    <property type="molecule type" value="Genomic_DNA"/>
</dbReference>
<proteinExistence type="predicted"/>
<keyword evidence="3" id="KW-1185">Reference proteome</keyword>
<dbReference type="PATRIC" id="fig|1125699.3.peg.2316"/>